<keyword evidence="3" id="KW-1185">Reference proteome</keyword>
<organism evidence="2 3">
    <name type="scientific">Cohnella fermenti</name>
    <dbReference type="NCBI Taxonomy" id="2565925"/>
    <lineage>
        <taxon>Bacteria</taxon>
        <taxon>Bacillati</taxon>
        <taxon>Bacillota</taxon>
        <taxon>Bacilli</taxon>
        <taxon>Bacillales</taxon>
        <taxon>Paenibacillaceae</taxon>
        <taxon>Cohnella</taxon>
    </lineage>
</organism>
<feature type="transmembrane region" description="Helical" evidence="1">
    <location>
        <begin position="12"/>
        <end position="33"/>
    </location>
</feature>
<protein>
    <submittedName>
        <fullName evidence="2">Uncharacterized protein</fullName>
    </submittedName>
</protein>
<proteinExistence type="predicted"/>
<keyword evidence="1" id="KW-0812">Transmembrane</keyword>
<gene>
    <name evidence="2" type="ORF">E6C55_18740</name>
</gene>
<keyword evidence="1" id="KW-0472">Membrane</keyword>
<dbReference type="RefSeq" id="WP_136371346.1">
    <property type="nucleotide sequence ID" value="NZ_SSOB01000024.1"/>
</dbReference>
<reference evidence="2 3" key="1">
    <citation type="submission" date="2019-04" db="EMBL/GenBank/DDBJ databases">
        <title>Cohnella sp. nov. isolated from preserved vegetables.</title>
        <authorList>
            <person name="Lin S.-Y."/>
            <person name="Hung M.-H."/>
            <person name="Young C.-C."/>
        </authorList>
    </citation>
    <scope>NUCLEOTIDE SEQUENCE [LARGE SCALE GENOMIC DNA]</scope>
    <source>
        <strain evidence="2 3">CC-MHH1044</strain>
    </source>
</reference>
<name>A0A4S4BQZ6_9BACL</name>
<dbReference type="Proteomes" id="UP000310636">
    <property type="component" value="Unassembled WGS sequence"/>
</dbReference>
<evidence type="ECO:0000313" key="2">
    <source>
        <dbReference type="EMBL" id="THF76572.1"/>
    </source>
</evidence>
<comment type="caution">
    <text evidence="2">The sequence shown here is derived from an EMBL/GenBank/DDBJ whole genome shotgun (WGS) entry which is preliminary data.</text>
</comment>
<dbReference type="AlphaFoldDB" id="A0A4S4BQZ6"/>
<evidence type="ECO:0000256" key="1">
    <source>
        <dbReference type="SAM" id="Phobius"/>
    </source>
</evidence>
<accession>A0A4S4BQZ6</accession>
<evidence type="ECO:0000313" key="3">
    <source>
        <dbReference type="Proteomes" id="UP000310636"/>
    </source>
</evidence>
<dbReference type="EMBL" id="SSOB01000024">
    <property type="protein sequence ID" value="THF76572.1"/>
    <property type="molecule type" value="Genomic_DNA"/>
</dbReference>
<keyword evidence="1" id="KW-1133">Transmembrane helix</keyword>
<sequence length="97" mass="10132">MAAGAKTSQQAGYCWLLLVVAATAIIAITAIVADHADVAIIATVAHIGRNTPKEGTVPSFGVLCGLGLYKRRALYVVFSIHLVPQAAFCEMSAVFSI</sequence>